<dbReference type="Pfam" id="PF14175">
    <property type="entry name" value="YaaC"/>
    <property type="match status" value="1"/>
</dbReference>
<dbReference type="PROSITE" id="PS50287">
    <property type="entry name" value="SRCR_2"/>
    <property type="match status" value="1"/>
</dbReference>
<evidence type="ECO:0000313" key="3">
    <source>
        <dbReference type="Proteomes" id="UP000198660"/>
    </source>
</evidence>
<organism evidence="2 3">
    <name type="scientific">Marininema halotolerans</name>
    <dbReference type="NCBI Taxonomy" id="1155944"/>
    <lineage>
        <taxon>Bacteria</taxon>
        <taxon>Bacillati</taxon>
        <taxon>Bacillota</taxon>
        <taxon>Bacilli</taxon>
        <taxon>Bacillales</taxon>
        <taxon>Thermoactinomycetaceae</taxon>
        <taxon>Marininema</taxon>
    </lineage>
</organism>
<gene>
    <name evidence="2" type="ORF">SAMN05444972_101485</name>
</gene>
<keyword evidence="3" id="KW-1185">Reference proteome</keyword>
<evidence type="ECO:0000313" key="2">
    <source>
        <dbReference type="EMBL" id="SFS37570.1"/>
    </source>
</evidence>
<reference evidence="3" key="1">
    <citation type="submission" date="2016-10" db="EMBL/GenBank/DDBJ databases">
        <authorList>
            <person name="Varghese N."/>
            <person name="Submissions S."/>
        </authorList>
    </citation>
    <scope>NUCLEOTIDE SEQUENCE [LARGE SCALE GENOMIC DNA]</scope>
    <source>
        <strain evidence="3">DSM 45789</strain>
    </source>
</reference>
<feature type="domain" description="SRCR" evidence="1">
    <location>
        <begin position="124"/>
        <end position="160"/>
    </location>
</feature>
<dbReference type="OrthoDB" id="2380109at2"/>
<accession>A0A1I6PBQ7</accession>
<evidence type="ECO:0000259" key="1">
    <source>
        <dbReference type="PROSITE" id="PS50287"/>
    </source>
</evidence>
<dbReference type="RefSeq" id="WP_091833280.1">
    <property type="nucleotide sequence ID" value="NZ_FPAA01000001.1"/>
</dbReference>
<dbReference type="Proteomes" id="UP000198660">
    <property type="component" value="Unassembled WGS sequence"/>
</dbReference>
<dbReference type="InterPro" id="IPR001190">
    <property type="entry name" value="SRCR"/>
</dbReference>
<dbReference type="GO" id="GO:0016020">
    <property type="term" value="C:membrane"/>
    <property type="evidence" value="ECO:0007669"/>
    <property type="project" value="InterPro"/>
</dbReference>
<dbReference type="EMBL" id="FPAA01000001">
    <property type="protein sequence ID" value="SFS37570.1"/>
    <property type="molecule type" value="Genomic_DNA"/>
</dbReference>
<proteinExistence type="predicted"/>
<protein>
    <submittedName>
        <fullName evidence="2">YaaC-like Protein</fullName>
    </submittedName>
</protein>
<dbReference type="InterPro" id="IPR026988">
    <property type="entry name" value="YaaC-like"/>
</dbReference>
<name>A0A1I6PBQ7_9BACL</name>
<dbReference type="AlphaFoldDB" id="A0A1I6PBQ7"/>
<sequence length="357" mass="41620">MEIGGIRRIPCEFPERKMWNLFLLLENDAMTKGYLRDKYAQVGLDHPDRAAFRASHAMMSYVRQARELYLAARQSSPFVSPLLTYYGTMSLAKVWMLSFDPDYPRNTFVLRHGASTRRRKRSDYRLAEDTIRIQPEGLLPELMRSSGWGALCNTSWSMKQLFSLLPDIQDSYRQVFRETSLYPIAIDSNPIEGAPSMSFTLEEKVLDQLHLTPRGFAERLTRTVVEPGPQFTVDKSPTPRGWIRFHWQHSESTHVDCWNRGFAHPWFREDVRGGYYLYPPNRGDSLGVMPEMFVHYLLLFSLSMLCRYEVPLWGEIVDGTAAKEAVLIEEFLQVTRRKFPNLILNTLFEEKILFVRE</sequence>